<organism evidence="1 2">
    <name type="scientific">Oldenlandia corymbosa var. corymbosa</name>
    <dbReference type="NCBI Taxonomy" id="529605"/>
    <lineage>
        <taxon>Eukaryota</taxon>
        <taxon>Viridiplantae</taxon>
        <taxon>Streptophyta</taxon>
        <taxon>Embryophyta</taxon>
        <taxon>Tracheophyta</taxon>
        <taxon>Spermatophyta</taxon>
        <taxon>Magnoliopsida</taxon>
        <taxon>eudicotyledons</taxon>
        <taxon>Gunneridae</taxon>
        <taxon>Pentapetalae</taxon>
        <taxon>asterids</taxon>
        <taxon>lamiids</taxon>
        <taxon>Gentianales</taxon>
        <taxon>Rubiaceae</taxon>
        <taxon>Rubioideae</taxon>
        <taxon>Spermacoceae</taxon>
        <taxon>Hedyotis-Oldenlandia complex</taxon>
        <taxon>Oldenlandia</taxon>
    </lineage>
</organism>
<protein>
    <submittedName>
        <fullName evidence="1">OLC1v1000859C1</fullName>
    </submittedName>
</protein>
<sequence>YGLKDSELQEELKHETQEVEKGRVVEANLLRKIESQGAEIMDYELQSSGFEKEKKVFTTKLESLENDVD</sequence>
<dbReference type="Proteomes" id="UP001161247">
    <property type="component" value="Chromosome 4"/>
</dbReference>
<feature type="non-terminal residue" evidence="1">
    <location>
        <position position="1"/>
    </location>
</feature>
<evidence type="ECO:0000313" key="2">
    <source>
        <dbReference type="Proteomes" id="UP001161247"/>
    </source>
</evidence>
<accession>A0AAV1D3W6</accession>
<name>A0AAV1D3W6_OLDCO</name>
<gene>
    <name evidence="1" type="ORF">OLC1_LOCUS11901</name>
</gene>
<dbReference type="EMBL" id="OX459121">
    <property type="protein sequence ID" value="CAI9102569.1"/>
    <property type="molecule type" value="Genomic_DNA"/>
</dbReference>
<keyword evidence="2" id="KW-1185">Reference proteome</keyword>
<evidence type="ECO:0000313" key="1">
    <source>
        <dbReference type="EMBL" id="CAI9102569.1"/>
    </source>
</evidence>
<dbReference type="AlphaFoldDB" id="A0AAV1D3W6"/>
<reference evidence="1" key="1">
    <citation type="submission" date="2023-03" db="EMBL/GenBank/DDBJ databases">
        <authorList>
            <person name="Julca I."/>
        </authorList>
    </citation>
    <scope>NUCLEOTIDE SEQUENCE</scope>
</reference>
<proteinExistence type="predicted"/>